<protein>
    <submittedName>
        <fullName evidence="3">Beta-propeller domain-containing protein</fullName>
    </submittedName>
</protein>
<comment type="caution">
    <text evidence="3">The sequence shown here is derived from an EMBL/GenBank/DDBJ whole genome shotgun (WGS) entry which is preliminary data.</text>
</comment>
<evidence type="ECO:0000313" key="4">
    <source>
        <dbReference type="Proteomes" id="UP001596072"/>
    </source>
</evidence>
<dbReference type="InterPro" id="IPR019198">
    <property type="entry name" value="Beta_propeller_containing"/>
</dbReference>
<dbReference type="EMBL" id="JBHSNS010000012">
    <property type="protein sequence ID" value="MFC5731047.1"/>
    <property type="molecule type" value="Genomic_DNA"/>
</dbReference>
<feature type="region of interest" description="Disordered" evidence="1">
    <location>
        <begin position="240"/>
        <end position="260"/>
    </location>
</feature>
<feature type="region of interest" description="Disordered" evidence="1">
    <location>
        <begin position="129"/>
        <end position="186"/>
    </location>
</feature>
<feature type="compositionally biased region" description="Polar residues" evidence="1">
    <location>
        <begin position="156"/>
        <end position="176"/>
    </location>
</feature>
<proteinExistence type="predicted"/>
<keyword evidence="2" id="KW-1133">Transmembrane helix</keyword>
<keyword evidence="2" id="KW-0472">Membrane</keyword>
<evidence type="ECO:0000256" key="1">
    <source>
        <dbReference type="SAM" id="MobiDB-lite"/>
    </source>
</evidence>
<evidence type="ECO:0000313" key="3">
    <source>
        <dbReference type="EMBL" id="MFC5731047.1"/>
    </source>
</evidence>
<name>A0ABW0ZM04_9ACTN</name>
<accession>A0ABW0ZM04</accession>
<organism evidence="3 4">
    <name type="scientific">Nocardioides vastitatis</name>
    <dbReference type="NCBI Taxonomy" id="2568655"/>
    <lineage>
        <taxon>Bacteria</taxon>
        <taxon>Bacillati</taxon>
        <taxon>Actinomycetota</taxon>
        <taxon>Actinomycetes</taxon>
        <taxon>Propionibacteriales</taxon>
        <taxon>Nocardioidaceae</taxon>
        <taxon>Nocardioides</taxon>
    </lineage>
</organism>
<evidence type="ECO:0000256" key="2">
    <source>
        <dbReference type="SAM" id="Phobius"/>
    </source>
</evidence>
<sequence length="697" mass="74181">MTDLERLWDDYPTGRPPVREILAEAGGGAASPKRRRLVVRPLVTAAAVTGLAASFVVGTLVGSDGGGSRTPPGAQPLPSNVAFQGDLEAAESCEELLASYVDRAIGLVGPWGWGGPLYGQGYAGDDLLGGAPVPLDEPNRRGGMADSAPGPRDGTESASGPQTDRQVNSETGTNVQEAAVDEPDTVKTNGEILTLVRDDELVTYSVSGSSTEKLSSIDLPGIEDAEIMLSKDTVVAIGADDTDPDRAADPDGYHRRYGRQPPVGTRVLTVSLADPSEPAVVDDIAYDAGLLSARQHGSAVRLVLSSGLPDLDFVEPRGRRSEKDALKHNLQVVEGSTIEDWLPTVTVSGESGDKGQQLLDCTNVAIPDDDLGLDTVSVVGFEAGAPDRLDAIGLAGATDIAYESADHLYLVASGDAPQCIDWCEGDGSLVGRIGGDGGSSYLFDFALDGTSARHVASGEVEGRIRDRWSVDEADGVLRVAVGPTSETGNFNSIVTFRRAGEDLVERGRLDGLGRNEDIQSVRWFDDLAIMVTFRRVDPLYAVDLTSTAKPRLLGKLKIPGFSSYLHPLGSRRMVGVGEGPDGTGGWGAQVGLFNVVDLGRVRRMDVVSYGNGTEALAGSDPRSFTWLPEHRTMLTVVQRWTDRRIGYVSVLRLVDGELRNRMVRVEFGDDVDHVRAVPMPDGRVVLVTGEHAQFFEL</sequence>
<gene>
    <name evidence="3" type="ORF">ACFPQB_19185</name>
</gene>
<reference evidence="4" key="1">
    <citation type="journal article" date="2019" name="Int. J. Syst. Evol. Microbiol.">
        <title>The Global Catalogue of Microorganisms (GCM) 10K type strain sequencing project: providing services to taxonomists for standard genome sequencing and annotation.</title>
        <authorList>
            <consortium name="The Broad Institute Genomics Platform"/>
            <consortium name="The Broad Institute Genome Sequencing Center for Infectious Disease"/>
            <person name="Wu L."/>
            <person name="Ma J."/>
        </authorList>
    </citation>
    <scope>NUCLEOTIDE SEQUENCE [LARGE SCALE GENOMIC DNA]</scope>
    <source>
        <strain evidence="4">YIM 94188</strain>
    </source>
</reference>
<feature type="transmembrane region" description="Helical" evidence="2">
    <location>
        <begin position="42"/>
        <end position="62"/>
    </location>
</feature>
<dbReference type="RefSeq" id="WP_136435970.1">
    <property type="nucleotide sequence ID" value="NZ_JBHSNS010000012.1"/>
</dbReference>
<dbReference type="Pfam" id="PF09826">
    <property type="entry name" value="Beta_propel"/>
    <property type="match status" value="1"/>
</dbReference>
<feature type="compositionally biased region" description="Basic and acidic residues" evidence="1">
    <location>
        <begin position="244"/>
        <end position="254"/>
    </location>
</feature>
<keyword evidence="4" id="KW-1185">Reference proteome</keyword>
<keyword evidence="2" id="KW-0812">Transmembrane</keyword>
<dbReference type="Proteomes" id="UP001596072">
    <property type="component" value="Unassembled WGS sequence"/>
</dbReference>